<evidence type="ECO:0000313" key="3">
    <source>
        <dbReference type="Proteomes" id="UP000249066"/>
    </source>
</evidence>
<dbReference type="Pfam" id="PF04480">
    <property type="entry name" value="DUF559"/>
    <property type="match status" value="1"/>
</dbReference>
<accession>A0A2W5AEV1</accession>
<dbReference type="InterPro" id="IPR011335">
    <property type="entry name" value="Restrct_endonuc-II-like"/>
</dbReference>
<keyword evidence="2" id="KW-0378">Hydrolase</keyword>
<protein>
    <submittedName>
        <fullName evidence="2">Endonuclease domain-containing protein</fullName>
    </submittedName>
</protein>
<dbReference type="SUPFAM" id="SSF52980">
    <property type="entry name" value="Restriction endonuclease-like"/>
    <property type="match status" value="1"/>
</dbReference>
<dbReference type="Proteomes" id="UP000249066">
    <property type="component" value="Unassembled WGS sequence"/>
</dbReference>
<dbReference type="CDD" id="cd01038">
    <property type="entry name" value="Endonuclease_DUF559"/>
    <property type="match status" value="1"/>
</dbReference>
<dbReference type="InterPro" id="IPR047216">
    <property type="entry name" value="Endonuclease_DUF559_bact"/>
</dbReference>
<keyword evidence="2" id="KW-0540">Nuclease</keyword>
<dbReference type="PANTHER" id="PTHR38590:SF1">
    <property type="entry name" value="BLL0828 PROTEIN"/>
    <property type="match status" value="1"/>
</dbReference>
<feature type="domain" description="DUF559" evidence="1">
    <location>
        <begin position="9"/>
        <end position="113"/>
    </location>
</feature>
<dbReference type="InterPro" id="IPR007569">
    <property type="entry name" value="DUF559"/>
</dbReference>
<evidence type="ECO:0000313" key="2">
    <source>
        <dbReference type="EMBL" id="PZO90809.1"/>
    </source>
</evidence>
<dbReference type="GO" id="GO:0004519">
    <property type="term" value="F:endonuclease activity"/>
    <property type="evidence" value="ECO:0007669"/>
    <property type="project" value="UniProtKB-KW"/>
</dbReference>
<sequence>MPEFQRRPTLLAQRLRREATPAERALWYHLSARKLAGFKFSRQMPVGPFICDFLCRTERLVIELDGYSHDLTQERDASRDRWLRRRGYRILRFTNREVSDNIDGVLFTIARILAAAPPPTPPASGRGGES</sequence>
<gene>
    <name evidence="2" type="ORF">DI623_05600</name>
</gene>
<dbReference type="Gene3D" id="3.40.960.10">
    <property type="entry name" value="VSR Endonuclease"/>
    <property type="match status" value="1"/>
</dbReference>
<dbReference type="EMBL" id="QFNN01000020">
    <property type="protein sequence ID" value="PZO90809.1"/>
    <property type="molecule type" value="Genomic_DNA"/>
</dbReference>
<name>A0A2W5AEV1_9SPHN</name>
<proteinExistence type="predicted"/>
<comment type="caution">
    <text evidence="2">The sequence shown here is derived from an EMBL/GenBank/DDBJ whole genome shotgun (WGS) entry which is preliminary data.</text>
</comment>
<organism evidence="2 3">
    <name type="scientific">Sphingomonas sanxanigenens</name>
    <dbReference type="NCBI Taxonomy" id="397260"/>
    <lineage>
        <taxon>Bacteria</taxon>
        <taxon>Pseudomonadati</taxon>
        <taxon>Pseudomonadota</taxon>
        <taxon>Alphaproteobacteria</taxon>
        <taxon>Sphingomonadales</taxon>
        <taxon>Sphingomonadaceae</taxon>
        <taxon>Sphingomonas</taxon>
    </lineage>
</organism>
<dbReference type="AlphaFoldDB" id="A0A2W5AEV1"/>
<reference evidence="2 3" key="1">
    <citation type="submission" date="2017-08" db="EMBL/GenBank/DDBJ databases">
        <title>Infants hospitalized years apart are colonized by the same room-sourced microbial strains.</title>
        <authorList>
            <person name="Brooks B."/>
            <person name="Olm M.R."/>
            <person name="Firek B.A."/>
            <person name="Baker R."/>
            <person name="Thomas B.C."/>
            <person name="Morowitz M.J."/>
            <person name="Banfield J.F."/>
        </authorList>
    </citation>
    <scope>NUCLEOTIDE SEQUENCE [LARGE SCALE GENOMIC DNA]</scope>
    <source>
        <strain evidence="2">S2_018_000_R2_101</strain>
    </source>
</reference>
<evidence type="ECO:0000259" key="1">
    <source>
        <dbReference type="Pfam" id="PF04480"/>
    </source>
</evidence>
<dbReference type="PANTHER" id="PTHR38590">
    <property type="entry name" value="BLL0828 PROTEIN"/>
    <property type="match status" value="1"/>
</dbReference>
<keyword evidence="2" id="KW-0255">Endonuclease</keyword>